<dbReference type="InterPro" id="IPR014440">
    <property type="entry name" value="HCCAis_GSTk"/>
</dbReference>
<evidence type="ECO:0000259" key="3">
    <source>
        <dbReference type="Pfam" id="PF01323"/>
    </source>
</evidence>
<dbReference type="GO" id="GO:0006749">
    <property type="term" value="P:glutathione metabolic process"/>
    <property type="evidence" value="ECO:0007669"/>
    <property type="project" value="TreeGrafter"/>
</dbReference>
<dbReference type="InterPro" id="IPR051924">
    <property type="entry name" value="GST_Kappa/NadH"/>
</dbReference>
<dbReference type="CDD" id="cd03022">
    <property type="entry name" value="DsbA_HCCA_Iso"/>
    <property type="match status" value="1"/>
</dbReference>
<keyword evidence="1 4" id="KW-0413">Isomerase</keyword>
<dbReference type="GO" id="GO:0004364">
    <property type="term" value="F:glutathione transferase activity"/>
    <property type="evidence" value="ECO:0007669"/>
    <property type="project" value="TreeGrafter"/>
</dbReference>
<dbReference type="InterPro" id="IPR036249">
    <property type="entry name" value="Thioredoxin-like_sf"/>
</dbReference>
<protein>
    <recommendedName>
        <fullName evidence="1">2-hydroxychromene-2-carboxylate isomerase</fullName>
        <ecNumber evidence="1">5.99.1.4</ecNumber>
    </recommendedName>
</protein>
<gene>
    <name evidence="4" type="ORF">RSO01_29790</name>
</gene>
<dbReference type="Gene3D" id="3.40.30.10">
    <property type="entry name" value="Glutaredoxin"/>
    <property type="match status" value="1"/>
</dbReference>
<evidence type="ECO:0000256" key="1">
    <source>
        <dbReference type="PIRNR" id="PIRNR006386"/>
    </source>
</evidence>
<organism evidence="4 5">
    <name type="scientific">Reyranella soli</name>
    <dbReference type="NCBI Taxonomy" id="1230389"/>
    <lineage>
        <taxon>Bacteria</taxon>
        <taxon>Pseudomonadati</taxon>
        <taxon>Pseudomonadota</taxon>
        <taxon>Alphaproteobacteria</taxon>
        <taxon>Hyphomicrobiales</taxon>
        <taxon>Reyranellaceae</taxon>
        <taxon>Reyranella</taxon>
    </lineage>
</organism>
<evidence type="ECO:0000313" key="5">
    <source>
        <dbReference type="Proteomes" id="UP000321058"/>
    </source>
</evidence>
<dbReference type="InterPro" id="IPR001853">
    <property type="entry name" value="DSBA-like_thioredoxin_dom"/>
</dbReference>
<evidence type="ECO:0000256" key="2">
    <source>
        <dbReference type="PIRSR" id="PIRSR006386-1"/>
    </source>
</evidence>
<dbReference type="RefSeq" id="WP_147149887.1">
    <property type="nucleotide sequence ID" value="NZ_BKAJ01000045.1"/>
</dbReference>
<dbReference type="GO" id="GO:1901170">
    <property type="term" value="P:naphthalene catabolic process"/>
    <property type="evidence" value="ECO:0007669"/>
    <property type="project" value="InterPro"/>
</dbReference>
<feature type="domain" description="DSBA-like thioredoxin" evidence="3">
    <location>
        <begin position="5"/>
        <end position="198"/>
    </location>
</feature>
<dbReference type="SUPFAM" id="SSF52833">
    <property type="entry name" value="Thioredoxin-like"/>
    <property type="match status" value="1"/>
</dbReference>
<dbReference type="PIRSF" id="PIRSF006386">
    <property type="entry name" value="HCCAis_GSTk"/>
    <property type="match status" value="1"/>
</dbReference>
<evidence type="ECO:0000313" key="4">
    <source>
        <dbReference type="EMBL" id="GEP55813.1"/>
    </source>
</evidence>
<dbReference type="EMBL" id="BKAJ01000045">
    <property type="protein sequence ID" value="GEP55813.1"/>
    <property type="molecule type" value="Genomic_DNA"/>
</dbReference>
<accession>A0A512NA39</accession>
<dbReference type="AlphaFoldDB" id="A0A512NA39"/>
<dbReference type="InterPro" id="IPR044087">
    <property type="entry name" value="NahD-like"/>
</dbReference>
<dbReference type="GO" id="GO:0004602">
    <property type="term" value="F:glutathione peroxidase activity"/>
    <property type="evidence" value="ECO:0007669"/>
    <property type="project" value="TreeGrafter"/>
</dbReference>
<comment type="similarity">
    <text evidence="1">Belongs to the GST superfamily. NadH family.</text>
</comment>
<sequence length="200" mass="22396">MAKHVDYYVSLNSPWTYLGSKRFEEIAKKHNAHVTIWPVDFGSVFAVSGGLPLPKRAPQRQAYRMMELKRWRDQTGVKLNLEPKFFPANEVPAAKCVIALRELSRMADAIKLAHAVLCALWAEEKNTGDPATLREIITGCGLDADLVLKASEAPGMAEKRESYTKFAIDQGVFGAPSFVINKEIFWGQDRLDFVDRKLAG</sequence>
<dbReference type="EC" id="5.99.1.4" evidence="1"/>
<dbReference type="PANTHER" id="PTHR42943">
    <property type="entry name" value="GLUTATHIONE S-TRANSFERASE KAPPA"/>
    <property type="match status" value="1"/>
</dbReference>
<feature type="active site" description="Nucleophile" evidence="2">
    <location>
        <position position="13"/>
    </location>
</feature>
<dbReference type="PANTHER" id="PTHR42943:SF13">
    <property type="entry name" value="GLUTATHIONE S-TRANSFERASE KAPPA-RELATED"/>
    <property type="match status" value="1"/>
</dbReference>
<comment type="caution">
    <text evidence="4">The sequence shown here is derived from an EMBL/GenBank/DDBJ whole genome shotgun (WGS) entry which is preliminary data.</text>
</comment>
<comment type="catalytic activity">
    <reaction evidence="1">
        <text>2-hydroxychromene-2-carboxylate = (3E)-4-(2-hydroxyphenyl)-2-oxobut-3-enoate</text>
        <dbReference type="Rhea" id="RHEA:27401"/>
        <dbReference type="ChEBI" id="CHEBI:59350"/>
        <dbReference type="ChEBI" id="CHEBI:59353"/>
        <dbReference type="EC" id="5.99.1.4"/>
    </reaction>
</comment>
<name>A0A512NA39_9HYPH</name>
<keyword evidence="5" id="KW-1185">Reference proteome</keyword>
<proteinExistence type="inferred from homology"/>
<reference evidence="4 5" key="1">
    <citation type="submission" date="2019-07" db="EMBL/GenBank/DDBJ databases">
        <title>Whole genome shotgun sequence of Reyranella soli NBRC 108950.</title>
        <authorList>
            <person name="Hosoyama A."/>
            <person name="Uohara A."/>
            <person name="Ohji S."/>
            <person name="Ichikawa N."/>
        </authorList>
    </citation>
    <scope>NUCLEOTIDE SEQUENCE [LARGE SCALE GENOMIC DNA]</scope>
    <source>
        <strain evidence="4 5">NBRC 108950</strain>
    </source>
</reference>
<dbReference type="GO" id="GO:0018845">
    <property type="term" value="F:2-hydroxychromene-2-carboxylate isomerase activity"/>
    <property type="evidence" value="ECO:0007669"/>
    <property type="project" value="UniProtKB-UniRule"/>
</dbReference>
<dbReference type="Pfam" id="PF01323">
    <property type="entry name" value="DSBA"/>
    <property type="match status" value="1"/>
</dbReference>
<dbReference type="OrthoDB" id="5244108at2"/>
<dbReference type="Proteomes" id="UP000321058">
    <property type="component" value="Unassembled WGS sequence"/>
</dbReference>